<dbReference type="Proteomes" id="UP000252792">
    <property type="component" value="Unassembled WGS sequence"/>
</dbReference>
<name>A0A366IXG0_9GAMM</name>
<gene>
    <name evidence="1" type="ORF">DFP80_11441</name>
</gene>
<sequence length="45" mass="5229">MSIRSKRVALEAIDAADQKDRFYLAHDIFHHKVGKHEPFSETYGI</sequence>
<accession>A0A366IXG0</accession>
<organism evidence="1 2">
    <name type="scientific">Marinomonas rhizomae</name>
    <dbReference type="NCBI Taxonomy" id="491948"/>
    <lineage>
        <taxon>Bacteria</taxon>
        <taxon>Pseudomonadati</taxon>
        <taxon>Pseudomonadota</taxon>
        <taxon>Gammaproteobacteria</taxon>
        <taxon>Oceanospirillales</taxon>
        <taxon>Oceanospirillaceae</taxon>
        <taxon>Marinomonas</taxon>
    </lineage>
</organism>
<evidence type="ECO:0000313" key="2">
    <source>
        <dbReference type="Proteomes" id="UP000252792"/>
    </source>
</evidence>
<proteinExistence type="predicted"/>
<dbReference type="EMBL" id="QNSE01000014">
    <property type="protein sequence ID" value="RBP79452.1"/>
    <property type="molecule type" value="Genomic_DNA"/>
</dbReference>
<dbReference type="RefSeq" id="WP_158601374.1">
    <property type="nucleotide sequence ID" value="NZ_QNSE01000014.1"/>
</dbReference>
<keyword evidence="2" id="KW-1185">Reference proteome</keyword>
<reference evidence="1 2" key="1">
    <citation type="submission" date="2018-06" db="EMBL/GenBank/DDBJ databases">
        <title>Genomic Encyclopedia of Type Strains, Phase III (KMG-III): the genomes of soil and plant-associated and newly described type strains.</title>
        <authorList>
            <person name="Whitman W."/>
        </authorList>
    </citation>
    <scope>NUCLEOTIDE SEQUENCE [LARGE SCALE GENOMIC DNA]</scope>
    <source>
        <strain evidence="1 2">CECT 7377</strain>
    </source>
</reference>
<evidence type="ECO:0000313" key="1">
    <source>
        <dbReference type="EMBL" id="RBP79452.1"/>
    </source>
</evidence>
<protein>
    <submittedName>
        <fullName evidence="1">Uncharacterized protein</fullName>
    </submittedName>
</protein>
<comment type="caution">
    <text evidence="1">The sequence shown here is derived from an EMBL/GenBank/DDBJ whole genome shotgun (WGS) entry which is preliminary data.</text>
</comment>
<dbReference type="AlphaFoldDB" id="A0A366IXG0"/>